<protein>
    <submittedName>
        <fullName evidence="2">Formiminotetrahydrofolate cyclodeaminase</fullName>
    </submittedName>
</protein>
<accession>A0A7X0LXR3</accession>
<feature type="domain" description="Cyclodeaminase/cyclohydrolase" evidence="1">
    <location>
        <begin position="9"/>
        <end position="175"/>
    </location>
</feature>
<dbReference type="RefSeq" id="WP_184528043.1">
    <property type="nucleotide sequence ID" value="NZ_JACHGK010000013.1"/>
</dbReference>
<dbReference type="Gene3D" id="1.20.120.680">
    <property type="entry name" value="Formiminotetrahydrofolate cyclodeaminase monomer, up-and-down helical bundle"/>
    <property type="match status" value="1"/>
</dbReference>
<dbReference type="SUPFAM" id="SSF101262">
    <property type="entry name" value="Methenyltetrahydrofolate cyclohydrolase-like"/>
    <property type="match status" value="1"/>
</dbReference>
<dbReference type="GO" id="GO:0003824">
    <property type="term" value="F:catalytic activity"/>
    <property type="evidence" value="ECO:0007669"/>
    <property type="project" value="InterPro"/>
</dbReference>
<comment type="caution">
    <text evidence="2">The sequence shown here is derived from an EMBL/GenBank/DDBJ whole genome shotgun (WGS) entry which is preliminary data.</text>
</comment>
<dbReference type="InterPro" id="IPR007044">
    <property type="entry name" value="Cyclodeamin/CycHdrlase"/>
</dbReference>
<evidence type="ECO:0000313" key="2">
    <source>
        <dbReference type="EMBL" id="MBB6446757.1"/>
    </source>
</evidence>
<gene>
    <name evidence="2" type="ORF">HNR53_003421</name>
</gene>
<sequence length="196" mass="21681">MESAGHMELDEFLEKLASPDFPSPASGSAIAMVAAIAAAILEMSCKATIKKGGEDLPISLHTIEETRHQCLSLATKDMEKLAEVLRLTKCKEDSPGKYEVAMKNATDTFVSLIAKCEIILTQTERFIHRSSKKVYGELANSAYMAEAAAVSAKLGVESNLLLLQDEIYKENTRTIIRERCRNCVETRKRIIEIIES</sequence>
<proteinExistence type="predicted"/>
<dbReference type="InterPro" id="IPR036178">
    <property type="entry name" value="Formintransfe-cycloase-like_sf"/>
</dbReference>
<keyword evidence="3" id="KW-1185">Reference proteome</keyword>
<dbReference type="AlphaFoldDB" id="A0A7X0LXR3"/>
<evidence type="ECO:0000259" key="1">
    <source>
        <dbReference type="Pfam" id="PF04961"/>
    </source>
</evidence>
<dbReference type="EMBL" id="JACHGK010000013">
    <property type="protein sequence ID" value="MBB6446757.1"/>
    <property type="molecule type" value="Genomic_DNA"/>
</dbReference>
<evidence type="ECO:0000313" key="3">
    <source>
        <dbReference type="Proteomes" id="UP000531594"/>
    </source>
</evidence>
<dbReference type="Pfam" id="PF04961">
    <property type="entry name" value="FTCD_C"/>
    <property type="match status" value="1"/>
</dbReference>
<dbReference type="Proteomes" id="UP000531594">
    <property type="component" value="Unassembled WGS sequence"/>
</dbReference>
<reference evidence="2 3" key="1">
    <citation type="submission" date="2020-08" db="EMBL/GenBank/DDBJ databases">
        <title>Genomic Encyclopedia of Type Strains, Phase IV (KMG-IV): sequencing the most valuable type-strain genomes for metagenomic binning, comparative biology and taxonomic classification.</title>
        <authorList>
            <person name="Goeker M."/>
        </authorList>
    </citation>
    <scope>NUCLEOTIDE SEQUENCE [LARGE SCALE GENOMIC DNA]</scope>
    <source>
        <strain evidence="2 3">DSM 5391</strain>
    </source>
</reference>
<organism evidence="2 3">
    <name type="scientific">Bacillus benzoevorans</name>
    <dbReference type="NCBI Taxonomy" id="1456"/>
    <lineage>
        <taxon>Bacteria</taxon>
        <taxon>Bacillati</taxon>
        <taxon>Bacillota</taxon>
        <taxon>Bacilli</taxon>
        <taxon>Bacillales</taxon>
        <taxon>Bacillaceae</taxon>
        <taxon>Bacillus</taxon>
    </lineage>
</organism>
<name>A0A7X0LXR3_9BACI</name>